<dbReference type="GO" id="GO:0016020">
    <property type="term" value="C:membrane"/>
    <property type="evidence" value="ECO:0007669"/>
    <property type="project" value="UniProtKB-SubCell"/>
</dbReference>
<accession>A0A7G9YGF3</accession>
<sequence length="361" mass="40146">MDSLRKFKWIASATIICVALAVIYVTKAFIVTILWSLLVAYLMYPLYAYLLRITKNKPVSALLTLLLVFSLFLISFLVVLDALATEVAVLNESQYTIQDTANNFLIYASDFAERYIPDAALYTEEVNKEFEDFVKRAVPDLLSLAAGTLTGIAVKTVEYLVQFFVAVLLVYYLLIDGKNTLNTATYLLPERELVLKFLDELKPIYHSLFNVYLITCLLIGVTAAIGFFLLGISYPLLWGIIIAIVALLPLVGANMVYTPMAIYYLVIQEYTMGVAILVFGIIFLTVIPENIIRPRLAMQSASIHPVITLLSFAAPLFVIGAVGIVVGPALYGFLLAVYRTNIRCGEEKAEEAALEDREPMS</sequence>
<feature type="transmembrane region" description="Helical" evidence="6">
    <location>
        <begin position="62"/>
        <end position="84"/>
    </location>
</feature>
<evidence type="ECO:0000256" key="6">
    <source>
        <dbReference type="SAM" id="Phobius"/>
    </source>
</evidence>
<dbReference type="PANTHER" id="PTHR21716">
    <property type="entry name" value="TRANSMEMBRANE PROTEIN"/>
    <property type="match status" value="1"/>
</dbReference>
<evidence type="ECO:0000313" key="7">
    <source>
        <dbReference type="EMBL" id="QNO47087.1"/>
    </source>
</evidence>
<feature type="transmembrane region" description="Helical" evidence="6">
    <location>
        <begin position="307"/>
        <end position="338"/>
    </location>
</feature>
<gene>
    <name evidence="7" type="ORF">ONOHIMFI_00013</name>
</gene>
<evidence type="ECO:0000256" key="3">
    <source>
        <dbReference type="ARBA" id="ARBA00022692"/>
    </source>
</evidence>
<keyword evidence="3 6" id="KW-0812">Transmembrane</keyword>
<protein>
    <recommendedName>
        <fullName evidence="8">AI-2E family transporter</fullName>
    </recommendedName>
</protein>
<name>A0A7G9YGF3_9EURY</name>
<feature type="transmembrane region" description="Helical" evidence="6">
    <location>
        <begin position="159"/>
        <end position="175"/>
    </location>
</feature>
<organism evidence="7">
    <name type="scientific">Candidatus Methanogaster sp. ANME-2c ERB4</name>
    <dbReference type="NCBI Taxonomy" id="2759911"/>
    <lineage>
        <taxon>Archaea</taxon>
        <taxon>Methanobacteriati</taxon>
        <taxon>Methanobacteriota</taxon>
        <taxon>Stenosarchaea group</taxon>
        <taxon>Methanomicrobia</taxon>
        <taxon>Methanosarcinales</taxon>
        <taxon>ANME-2 cluster</taxon>
        <taxon>Candidatus Methanogasteraceae</taxon>
        <taxon>Candidatus Methanogaster</taxon>
    </lineage>
</organism>
<keyword evidence="5 6" id="KW-0472">Membrane</keyword>
<comment type="subcellular location">
    <subcellularLocation>
        <location evidence="1">Membrane</location>
        <topology evidence="1">Multi-pass membrane protein</topology>
    </subcellularLocation>
</comment>
<dbReference type="EMBL" id="MT631240">
    <property type="protein sequence ID" value="QNO47087.1"/>
    <property type="molecule type" value="Genomic_DNA"/>
</dbReference>
<dbReference type="Pfam" id="PF01594">
    <property type="entry name" value="AI-2E_transport"/>
    <property type="match status" value="1"/>
</dbReference>
<comment type="similarity">
    <text evidence="2">Belongs to the autoinducer-2 exporter (AI-2E) (TC 2.A.86) family.</text>
</comment>
<keyword evidence="4 6" id="KW-1133">Transmembrane helix</keyword>
<feature type="transmembrane region" description="Helical" evidence="6">
    <location>
        <begin position="236"/>
        <end position="257"/>
    </location>
</feature>
<feature type="transmembrane region" description="Helical" evidence="6">
    <location>
        <begin position="269"/>
        <end position="287"/>
    </location>
</feature>
<feature type="transmembrane region" description="Helical" evidence="6">
    <location>
        <begin position="211"/>
        <end position="230"/>
    </location>
</feature>
<evidence type="ECO:0000256" key="4">
    <source>
        <dbReference type="ARBA" id="ARBA00022989"/>
    </source>
</evidence>
<feature type="transmembrane region" description="Helical" evidence="6">
    <location>
        <begin position="32"/>
        <end position="50"/>
    </location>
</feature>
<evidence type="ECO:0000256" key="5">
    <source>
        <dbReference type="ARBA" id="ARBA00023136"/>
    </source>
</evidence>
<evidence type="ECO:0000256" key="1">
    <source>
        <dbReference type="ARBA" id="ARBA00004141"/>
    </source>
</evidence>
<evidence type="ECO:0008006" key="8">
    <source>
        <dbReference type="Google" id="ProtNLM"/>
    </source>
</evidence>
<dbReference type="AlphaFoldDB" id="A0A7G9YGF3"/>
<proteinExistence type="inferred from homology"/>
<reference evidence="7" key="1">
    <citation type="submission" date="2020-06" db="EMBL/GenBank/DDBJ databases">
        <title>Unique genomic features of the anaerobic methanotrophic archaea.</title>
        <authorList>
            <person name="Chadwick G.L."/>
            <person name="Skennerton C.T."/>
            <person name="Laso-Perez R."/>
            <person name="Leu A.O."/>
            <person name="Speth D.R."/>
            <person name="Yu H."/>
            <person name="Morgan-Lang C."/>
            <person name="Hatzenpichler R."/>
            <person name="Goudeau D."/>
            <person name="Malmstrom R."/>
            <person name="Brazelton W.J."/>
            <person name="Woyke T."/>
            <person name="Hallam S.J."/>
            <person name="Tyson G.W."/>
            <person name="Wegener G."/>
            <person name="Boetius A."/>
            <person name="Orphan V."/>
        </authorList>
    </citation>
    <scope>NUCLEOTIDE SEQUENCE</scope>
</reference>
<dbReference type="PANTHER" id="PTHR21716:SF71">
    <property type="entry name" value="TRANSPORT PROTEIN MJ1177-RELATED"/>
    <property type="match status" value="1"/>
</dbReference>
<feature type="transmembrane region" description="Helical" evidence="6">
    <location>
        <begin position="7"/>
        <end position="26"/>
    </location>
</feature>
<dbReference type="InterPro" id="IPR002549">
    <property type="entry name" value="AI-2E-like"/>
</dbReference>
<evidence type="ECO:0000256" key="2">
    <source>
        <dbReference type="ARBA" id="ARBA00009773"/>
    </source>
</evidence>